<evidence type="ECO:0000256" key="4">
    <source>
        <dbReference type="ARBA" id="ARBA00022598"/>
    </source>
</evidence>
<dbReference type="SUPFAM" id="SSF52374">
    <property type="entry name" value="Nucleotidylyl transferase"/>
    <property type="match status" value="1"/>
</dbReference>
<dbReference type="NCBIfam" id="TIGR00018">
    <property type="entry name" value="panC"/>
    <property type="match status" value="1"/>
</dbReference>
<dbReference type="InterPro" id="IPR014729">
    <property type="entry name" value="Rossmann-like_a/b/a_fold"/>
</dbReference>
<dbReference type="InterPro" id="IPR003721">
    <property type="entry name" value="Pantoate_ligase"/>
</dbReference>
<dbReference type="UniPathway" id="UPA00028">
    <property type="reaction ID" value="UER00005"/>
</dbReference>
<dbReference type="GO" id="GO:0005524">
    <property type="term" value="F:ATP binding"/>
    <property type="evidence" value="ECO:0007669"/>
    <property type="project" value="UniProtKB-KW"/>
</dbReference>
<dbReference type="Pfam" id="PF02569">
    <property type="entry name" value="Pantoate_ligase"/>
    <property type="match status" value="1"/>
</dbReference>
<dbReference type="Gene3D" id="3.30.1300.10">
    <property type="entry name" value="Pantoate-beta-alanine ligase, C-terminal domain"/>
    <property type="match status" value="1"/>
</dbReference>
<dbReference type="EC" id="6.3.2.1" evidence="3"/>
<dbReference type="AlphaFoldDB" id="A0A6J6DFG2"/>
<comment type="pathway">
    <text evidence="1">Cofactor biosynthesis; (R)-pantothenate biosynthesis; (R)-pantothenate from (R)-pantoate and beta-alanine: step 1/1.</text>
</comment>
<dbReference type="Gene3D" id="3.40.50.620">
    <property type="entry name" value="HUPs"/>
    <property type="match status" value="1"/>
</dbReference>
<dbReference type="EMBL" id="CAEZTE010000028">
    <property type="protein sequence ID" value="CAB4562787.1"/>
    <property type="molecule type" value="Genomic_DNA"/>
</dbReference>
<dbReference type="GO" id="GO:0005829">
    <property type="term" value="C:cytosol"/>
    <property type="evidence" value="ECO:0007669"/>
    <property type="project" value="TreeGrafter"/>
</dbReference>
<evidence type="ECO:0000256" key="6">
    <source>
        <dbReference type="ARBA" id="ARBA00022741"/>
    </source>
</evidence>
<keyword evidence="5" id="KW-0566">Pantothenate biosynthesis</keyword>
<keyword evidence="4" id="KW-0436">Ligase</keyword>
<accession>A0A6J6DFG2</accession>
<evidence type="ECO:0000256" key="8">
    <source>
        <dbReference type="ARBA" id="ARBA00048258"/>
    </source>
</evidence>
<evidence type="ECO:0000256" key="2">
    <source>
        <dbReference type="ARBA" id="ARBA00009256"/>
    </source>
</evidence>
<sequence>MIEIHKSAADFARQKYDVLVPTMGALHAGHESLIKIGKSSGKKVLVSIFVNPLQFENKNDLENYPKSIEKDLALAESAGADGIFIPSKEEIYPGKINEVLAGELGEIYEGKSRPNHFNGVLTVVKRLFEISSPRMAVFGEKDFQQLFLIKKMVKEHGLPIEISAAPTIRDEFGLALSSRNVFLDVDQKKSAQVLFRTLQKSSIDEMKQEIKDEPNFKLDYLEIIDEESFLKADKSTRYKRGIIAGWINQVRLIDNMQVSFTS</sequence>
<evidence type="ECO:0000256" key="7">
    <source>
        <dbReference type="ARBA" id="ARBA00022840"/>
    </source>
</evidence>
<proteinExistence type="inferred from homology"/>
<evidence type="ECO:0000256" key="5">
    <source>
        <dbReference type="ARBA" id="ARBA00022655"/>
    </source>
</evidence>
<evidence type="ECO:0000313" key="9">
    <source>
        <dbReference type="EMBL" id="CAB4562787.1"/>
    </source>
</evidence>
<evidence type="ECO:0000256" key="3">
    <source>
        <dbReference type="ARBA" id="ARBA00012219"/>
    </source>
</evidence>
<keyword evidence="7" id="KW-0067">ATP-binding</keyword>
<dbReference type="GO" id="GO:0004592">
    <property type="term" value="F:pantoate-beta-alanine ligase activity"/>
    <property type="evidence" value="ECO:0007669"/>
    <property type="project" value="UniProtKB-EC"/>
</dbReference>
<reference evidence="9" key="1">
    <citation type="submission" date="2020-05" db="EMBL/GenBank/DDBJ databases">
        <authorList>
            <person name="Chiriac C."/>
            <person name="Salcher M."/>
            <person name="Ghai R."/>
            <person name="Kavagutti S V."/>
        </authorList>
    </citation>
    <scope>NUCLEOTIDE SEQUENCE</scope>
</reference>
<comment type="catalytic activity">
    <reaction evidence="8">
        <text>(R)-pantoate + beta-alanine + ATP = (R)-pantothenate + AMP + diphosphate + H(+)</text>
        <dbReference type="Rhea" id="RHEA:10912"/>
        <dbReference type="ChEBI" id="CHEBI:15378"/>
        <dbReference type="ChEBI" id="CHEBI:15980"/>
        <dbReference type="ChEBI" id="CHEBI:29032"/>
        <dbReference type="ChEBI" id="CHEBI:30616"/>
        <dbReference type="ChEBI" id="CHEBI:33019"/>
        <dbReference type="ChEBI" id="CHEBI:57966"/>
        <dbReference type="ChEBI" id="CHEBI:456215"/>
        <dbReference type="EC" id="6.3.2.1"/>
    </reaction>
</comment>
<keyword evidence="6" id="KW-0547">Nucleotide-binding</keyword>
<gene>
    <name evidence="9" type="ORF">UFOPK1599_00669</name>
</gene>
<dbReference type="HAMAP" id="MF_00158">
    <property type="entry name" value="PanC"/>
    <property type="match status" value="1"/>
</dbReference>
<protein>
    <recommendedName>
        <fullName evidence="3">pantoate--beta-alanine ligase (AMP-forming)</fullName>
        <ecNumber evidence="3">6.3.2.1</ecNumber>
    </recommendedName>
</protein>
<comment type="similarity">
    <text evidence="2">Belongs to the pantothenate synthetase family.</text>
</comment>
<evidence type="ECO:0000256" key="1">
    <source>
        <dbReference type="ARBA" id="ARBA00004990"/>
    </source>
</evidence>
<organism evidence="9">
    <name type="scientific">freshwater metagenome</name>
    <dbReference type="NCBI Taxonomy" id="449393"/>
    <lineage>
        <taxon>unclassified sequences</taxon>
        <taxon>metagenomes</taxon>
        <taxon>ecological metagenomes</taxon>
    </lineage>
</organism>
<dbReference type="InterPro" id="IPR042176">
    <property type="entry name" value="Pantoate_ligase_C"/>
</dbReference>
<dbReference type="PANTHER" id="PTHR21299:SF1">
    <property type="entry name" value="PANTOATE--BETA-ALANINE LIGASE"/>
    <property type="match status" value="1"/>
</dbReference>
<dbReference type="GO" id="GO:0015940">
    <property type="term" value="P:pantothenate biosynthetic process"/>
    <property type="evidence" value="ECO:0007669"/>
    <property type="project" value="UniProtKB-UniPathway"/>
</dbReference>
<dbReference type="PANTHER" id="PTHR21299">
    <property type="entry name" value="CYTIDYLATE KINASE/PANTOATE-BETA-ALANINE LIGASE"/>
    <property type="match status" value="1"/>
</dbReference>
<name>A0A6J6DFG2_9ZZZZ</name>